<dbReference type="AlphaFoldDB" id="A0A7S1C8Z8"/>
<name>A0A7S1C8Z8_9STRA</name>
<feature type="region of interest" description="Disordered" evidence="1">
    <location>
        <begin position="222"/>
        <end position="249"/>
    </location>
</feature>
<sequence>MAAAAGAAARAAPVRAFNRDSTVGEIVAHKLPDLRNVFSDDRYANMTLDTYDLTDAADRNDFFRVTGPDRTEAKAAINEQLRALHPASASDGSAMAAAVAEALGKLDVKLDETKAEVRAAMAGGSESMRFSDMGKDSKALNRFLGDATVWTSAQLEFSTTAESHHASPSIAGHGAAWAAEFRRVHEAQLKVKAAGGEAREEAYEPLLRRLVLAAHAGVGASDDEFFPTPEPEEFPTDLDSDELSRSRSGAGAKRGKKIIISFTYGSSGLAEGQVGGNSDLICTTAKQLRVLCNFELKNPTRELLRAFGEVAPSLSSTLTTTAANLLRSVMAQLDGCAGWQRGQCFDAPQFGLLTDFFVTVFVKLERHERDGWDSGANHFSFRLYMCDPKDGGGLEGLVALMRAMFTDAAAAAACTNELPLRKRPRAHPSVQRHLPDDDGGRMLAVPPTIAEAWDGERSGGGEGGGAGFIPSDSMEAHKAAMIAAHQGRRFVAIATRQRVYAHK</sequence>
<gene>
    <name evidence="2" type="ORF">BSP0115_LOCUS6073</name>
</gene>
<accession>A0A7S1C8Z8</accession>
<proteinExistence type="predicted"/>
<dbReference type="EMBL" id="HBFS01008821">
    <property type="protein sequence ID" value="CAD8912823.1"/>
    <property type="molecule type" value="Transcribed_RNA"/>
</dbReference>
<evidence type="ECO:0000256" key="1">
    <source>
        <dbReference type="SAM" id="MobiDB-lite"/>
    </source>
</evidence>
<protein>
    <submittedName>
        <fullName evidence="2">Uncharacterized protein</fullName>
    </submittedName>
</protein>
<reference evidence="2" key="1">
    <citation type="submission" date="2021-01" db="EMBL/GenBank/DDBJ databases">
        <authorList>
            <person name="Corre E."/>
            <person name="Pelletier E."/>
            <person name="Niang G."/>
            <person name="Scheremetjew M."/>
            <person name="Finn R."/>
            <person name="Kale V."/>
            <person name="Holt S."/>
            <person name="Cochrane G."/>
            <person name="Meng A."/>
            <person name="Brown T."/>
            <person name="Cohen L."/>
        </authorList>
    </citation>
    <scope>NUCLEOTIDE SEQUENCE</scope>
    <source>
        <strain evidence="2">Ms1</strain>
    </source>
</reference>
<feature type="compositionally biased region" description="Acidic residues" evidence="1">
    <location>
        <begin position="222"/>
        <end position="241"/>
    </location>
</feature>
<evidence type="ECO:0000313" key="2">
    <source>
        <dbReference type="EMBL" id="CAD8912823.1"/>
    </source>
</evidence>
<organism evidence="2">
    <name type="scientific">Bicosoecida sp. CB-2014</name>
    <dbReference type="NCBI Taxonomy" id="1486930"/>
    <lineage>
        <taxon>Eukaryota</taxon>
        <taxon>Sar</taxon>
        <taxon>Stramenopiles</taxon>
        <taxon>Bigyra</taxon>
        <taxon>Opalozoa</taxon>
        <taxon>Bicosoecida</taxon>
    </lineage>
</organism>